<reference evidence="3 4" key="1">
    <citation type="submission" date="2016-04" db="EMBL/GenBank/DDBJ databases">
        <title>The genome of Intoshia linei affirms orthonectids as highly simplified spiralians.</title>
        <authorList>
            <person name="Mikhailov K.V."/>
            <person name="Slusarev G.S."/>
            <person name="Nikitin M.A."/>
            <person name="Logacheva M.D."/>
            <person name="Penin A."/>
            <person name="Aleoshin V."/>
            <person name="Panchin Y.V."/>
        </authorList>
    </citation>
    <scope>NUCLEOTIDE SEQUENCE [LARGE SCALE GENOMIC DNA]</scope>
    <source>
        <strain evidence="3">Intl2013</strain>
        <tissue evidence="3">Whole animal</tissue>
    </source>
</reference>
<dbReference type="EMBL" id="LWCA01001253">
    <property type="protein sequence ID" value="OAF65529.1"/>
    <property type="molecule type" value="Genomic_DNA"/>
</dbReference>
<dbReference type="SUPFAM" id="SSF52540">
    <property type="entry name" value="P-loop containing nucleoside triphosphate hydrolases"/>
    <property type="match status" value="1"/>
</dbReference>
<dbReference type="PANTHER" id="PTHR24366">
    <property type="entry name" value="IG(IMMUNOGLOBULIN) AND LRR(LEUCINE RICH REPEAT) DOMAINS"/>
    <property type="match status" value="1"/>
</dbReference>
<sequence>MSGKGLNCDKNIIHVQYQHERHHHIDTHSSFHNISKKTNSKWDQIKLIEKYFLNNCFNHPTSIKLIDCASDDIFQKKIVKISNNLYRLDLSYMDYCNIPPEVTRQSNDISSNLTTLILSHNRISVIDKTFKFLKKIVNLDLSYNELYQPKTTSVIGRLKTLKRLYLNNNNLSSIEGLSRLNKLEFLNLESNHIDDMGISFYKSAASLLILYIARNKLTNIDSEIKHFLNVQEIDMSYNNLENVCSELFCLPKIESINLSFNKLSTIPRINKSNNSDNNEKKTQNLKFDCSSNLHVDVSNNAILKFPETLFAISSYIDLSSNFIRVIPTSAVKNLSYKTRKKLIINNNRLVTPPHYITDHGLAVLVQFVKEVKSFLKNYRPRFINIIGTENSGKTNLIQSVVYQQPTVLGLEKGIHTLGVDYFASELPHSLDHVDESNGLSSSNELNIFKNCISLGDNVDSHSIKNSIKQMSTIDYTFSDFSGNESYYYPNLYFLYEGAMSVIIFNPLDLMTVDLYDCIGRYIDMITTKWNRIVCLIIATHMDVLDQYDKNGVIISKKQNIHPKYNNLKPEVVVKIKYKLDQLLTYTNGLMQKFKENIKTRISKIENNDHISTALSEQLKQYISLLKREIHIDKRSPFRWKVNSQESIDDLTSLLISIKNNNQLYPNCLKPVSALWIDIENYIDQYGNGLVIPVLNWDEYSELISSRFGIKSIIHDVTIYLAETGKILWLSYDPHLRNTIFLKPIWLMELIKVLYIENLSELKKIYDESVNSLNLNQKSKEYWYSFIEARHIHVDLLKCLWYRYLKSDITADVIENIVLYVIHELELGFYSNVSNNSRDQFMAKVGTAKLNNYTSNNHRKSLNVFSEISNVENSEFQTTDRPSKFKQSFPSVIKSSYVCIPSLPVYSKEKNVSNANIEKYFSKYYRVGVGINFPWYTPDGLISNIIVRLFNQKFEMTVMNYWQNGCIGKKEGIDLFVRIYTENHKQKKSKSIDIPCAKFSKQTRIRVYYKSESDESIDYTNNPTSTKHTTNAIWSILLPYLKSLEKLFQNNKGAFATTISTTF</sequence>
<keyword evidence="2" id="KW-0677">Repeat</keyword>
<dbReference type="Proteomes" id="UP000078046">
    <property type="component" value="Unassembled WGS sequence"/>
</dbReference>
<evidence type="ECO:0000313" key="3">
    <source>
        <dbReference type="EMBL" id="OAF65529.1"/>
    </source>
</evidence>
<dbReference type="InterPro" id="IPR032675">
    <property type="entry name" value="LRR_dom_sf"/>
</dbReference>
<evidence type="ECO:0000256" key="1">
    <source>
        <dbReference type="ARBA" id="ARBA00022614"/>
    </source>
</evidence>
<dbReference type="InterPro" id="IPR003591">
    <property type="entry name" value="Leu-rich_rpt_typical-subtyp"/>
</dbReference>
<gene>
    <name evidence="3" type="ORF">A3Q56_06767</name>
</gene>
<evidence type="ECO:0000313" key="4">
    <source>
        <dbReference type="Proteomes" id="UP000078046"/>
    </source>
</evidence>
<proteinExistence type="predicted"/>
<comment type="caution">
    <text evidence="3">The sequence shown here is derived from an EMBL/GenBank/DDBJ whole genome shotgun (WGS) entry which is preliminary data.</text>
</comment>
<evidence type="ECO:0000256" key="2">
    <source>
        <dbReference type="ARBA" id="ARBA00022737"/>
    </source>
</evidence>
<dbReference type="InterPro" id="IPR025875">
    <property type="entry name" value="Leu-rich_rpt_4"/>
</dbReference>
<dbReference type="SUPFAM" id="SSF52058">
    <property type="entry name" value="L domain-like"/>
    <property type="match status" value="1"/>
</dbReference>
<keyword evidence="1" id="KW-0433">Leucine-rich repeat</keyword>
<dbReference type="OrthoDB" id="676979at2759"/>
<dbReference type="Gene3D" id="3.40.50.300">
    <property type="entry name" value="P-loop containing nucleotide triphosphate hydrolases"/>
    <property type="match status" value="1"/>
</dbReference>
<name>A0A177AU46_9BILA</name>
<protein>
    <recommendedName>
        <fullName evidence="5">Roc domain-containing protein</fullName>
    </recommendedName>
</protein>
<dbReference type="Pfam" id="PF12799">
    <property type="entry name" value="LRR_4"/>
    <property type="match status" value="1"/>
</dbReference>
<dbReference type="AlphaFoldDB" id="A0A177AU46"/>
<dbReference type="SMART" id="SM00365">
    <property type="entry name" value="LRR_SD22"/>
    <property type="match status" value="3"/>
</dbReference>
<dbReference type="GO" id="GO:0009966">
    <property type="term" value="P:regulation of signal transduction"/>
    <property type="evidence" value="ECO:0007669"/>
    <property type="project" value="UniProtKB-ARBA"/>
</dbReference>
<evidence type="ECO:0008006" key="5">
    <source>
        <dbReference type="Google" id="ProtNLM"/>
    </source>
</evidence>
<dbReference type="InterPro" id="IPR001611">
    <property type="entry name" value="Leu-rich_rpt"/>
</dbReference>
<dbReference type="PROSITE" id="PS51450">
    <property type="entry name" value="LRR"/>
    <property type="match status" value="2"/>
</dbReference>
<dbReference type="PANTHER" id="PTHR24366:SF96">
    <property type="entry name" value="LEUCINE RICH REPEAT CONTAINING 53"/>
    <property type="match status" value="1"/>
</dbReference>
<dbReference type="SMART" id="SM00369">
    <property type="entry name" value="LRR_TYP"/>
    <property type="match status" value="3"/>
</dbReference>
<dbReference type="InterPro" id="IPR027417">
    <property type="entry name" value="P-loop_NTPase"/>
</dbReference>
<organism evidence="3 4">
    <name type="scientific">Intoshia linei</name>
    <dbReference type="NCBI Taxonomy" id="1819745"/>
    <lineage>
        <taxon>Eukaryota</taxon>
        <taxon>Metazoa</taxon>
        <taxon>Spiralia</taxon>
        <taxon>Lophotrochozoa</taxon>
        <taxon>Mesozoa</taxon>
        <taxon>Orthonectida</taxon>
        <taxon>Rhopaluridae</taxon>
        <taxon>Intoshia</taxon>
    </lineage>
</organism>
<keyword evidence="4" id="KW-1185">Reference proteome</keyword>
<accession>A0A177AU46</accession>
<dbReference type="Gene3D" id="3.80.10.10">
    <property type="entry name" value="Ribonuclease Inhibitor"/>
    <property type="match status" value="2"/>
</dbReference>